<evidence type="ECO:0000313" key="1">
    <source>
        <dbReference type="EMBL" id="MFB9376602.1"/>
    </source>
</evidence>
<dbReference type="PANTHER" id="PTHR30528">
    <property type="entry name" value="CYTOPLASMIC PROTEIN"/>
    <property type="match status" value="1"/>
</dbReference>
<dbReference type="Proteomes" id="UP001589748">
    <property type="component" value="Unassembled WGS sequence"/>
</dbReference>
<dbReference type="InterPro" id="IPR009351">
    <property type="entry name" value="AlkZ-like"/>
</dbReference>
<evidence type="ECO:0000313" key="2">
    <source>
        <dbReference type="Proteomes" id="UP001589748"/>
    </source>
</evidence>
<keyword evidence="2" id="KW-1185">Reference proteome</keyword>
<accession>A0ABV5LRC8</accession>
<reference evidence="1 2" key="1">
    <citation type="submission" date="2024-09" db="EMBL/GenBank/DDBJ databases">
        <authorList>
            <person name="Sun Q."/>
            <person name="Mori K."/>
        </authorList>
    </citation>
    <scope>NUCLEOTIDE SEQUENCE [LARGE SCALE GENOMIC DNA]</scope>
    <source>
        <strain evidence="1 2">TISTR 1856</strain>
    </source>
</reference>
<name>A0ABV5LRC8_9ACTN</name>
<dbReference type="Pfam" id="PF06224">
    <property type="entry name" value="AlkZ-like"/>
    <property type="match status" value="1"/>
</dbReference>
<dbReference type="EMBL" id="JBHMDM010000004">
    <property type="protein sequence ID" value="MFB9376602.1"/>
    <property type="molecule type" value="Genomic_DNA"/>
</dbReference>
<organism evidence="1 2">
    <name type="scientific">Kineococcus gynurae</name>
    <dbReference type="NCBI Taxonomy" id="452979"/>
    <lineage>
        <taxon>Bacteria</taxon>
        <taxon>Bacillati</taxon>
        <taxon>Actinomycetota</taxon>
        <taxon>Actinomycetes</taxon>
        <taxon>Kineosporiales</taxon>
        <taxon>Kineosporiaceae</taxon>
        <taxon>Kineococcus</taxon>
    </lineage>
</organism>
<comment type="caution">
    <text evidence="1">The sequence shown here is derived from an EMBL/GenBank/DDBJ whole genome shotgun (WGS) entry which is preliminary data.</text>
</comment>
<proteinExistence type="predicted"/>
<gene>
    <name evidence="1" type="ORF">ACFFVI_06445</name>
</gene>
<sequence>MREISALEARRCALHASGFRPRGRAAVGPAALRRVLDQLGVVQIDSVNVLCRSHYLPFFARLGPYDPARLDGFANRAPRRMVEYWAHEASYVPPDVHRLLRWRMARVAEDAWGGVRSIAHERPELLPVVLGFLAEQGPATAREVERALAGPSDRPRDHWGWNWSGVKRALEHLFFAGEISSAGRNAHFERRYDVVERVLPREVLDAPDPEPADAVRELVLRAARACGVATEPSLRDWFRLRPEPVRTALDELVEAGELEPVRVRGWDSTLRRPAFRVTGTRAPRGRARALLTPFDPLIWHRPRTEELFGAQVRLEFYTPREKRVHGYYVMPFLLGENVVARVDVKSDRSSGPGGGGVLRVLSAWAEPGAPAETAEELAAELGELARFLGLDTIVAEPRGTLPALIPVLREGPFR</sequence>
<dbReference type="PANTHER" id="PTHR30528:SF0">
    <property type="entry name" value="CYTOPLASMIC PROTEIN"/>
    <property type="match status" value="1"/>
</dbReference>
<protein>
    <submittedName>
        <fullName evidence="1">Winged helix-turn-helix domain-containing protein</fullName>
    </submittedName>
</protein>
<dbReference type="RefSeq" id="WP_380136071.1">
    <property type="nucleotide sequence ID" value="NZ_JBHLUI010000003.1"/>
</dbReference>